<accession>A0A379DJF5</accession>
<organism evidence="2 3">
    <name type="scientific">Porphyromonas macacae</name>
    <dbReference type="NCBI Taxonomy" id="28115"/>
    <lineage>
        <taxon>Bacteria</taxon>
        <taxon>Pseudomonadati</taxon>
        <taxon>Bacteroidota</taxon>
        <taxon>Bacteroidia</taxon>
        <taxon>Bacteroidales</taxon>
        <taxon>Porphyromonadaceae</taxon>
        <taxon>Porphyromonas</taxon>
    </lineage>
</organism>
<proteinExistence type="predicted"/>
<dbReference type="AlphaFoldDB" id="A0A379DJF5"/>
<evidence type="ECO:0000313" key="2">
    <source>
        <dbReference type="EMBL" id="SUB78509.1"/>
    </source>
</evidence>
<reference evidence="2 3" key="1">
    <citation type="submission" date="2018-06" db="EMBL/GenBank/DDBJ databases">
        <authorList>
            <consortium name="Pathogen Informatics"/>
            <person name="Doyle S."/>
        </authorList>
    </citation>
    <scope>NUCLEOTIDE SEQUENCE [LARGE SCALE GENOMIC DNA]</scope>
    <source>
        <strain evidence="2 3">NCTC13100</strain>
    </source>
</reference>
<feature type="signal peptide" evidence="1">
    <location>
        <begin position="1"/>
        <end position="27"/>
    </location>
</feature>
<evidence type="ECO:0000313" key="3">
    <source>
        <dbReference type="Proteomes" id="UP000254263"/>
    </source>
</evidence>
<gene>
    <name evidence="2" type="ORF">NCTC13100_01687</name>
</gene>
<protein>
    <submittedName>
        <fullName evidence="2">GLPGLI family protein</fullName>
    </submittedName>
</protein>
<dbReference type="EMBL" id="UGTI01000001">
    <property type="protein sequence ID" value="SUB78509.1"/>
    <property type="molecule type" value="Genomic_DNA"/>
</dbReference>
<dbReference type="InterPro" id="IPR005901">
    <property type="entry name" value="GLPGLI"/>
</dbReference>
<sequence>MINFLEMKVKISIIICILLLFCAQSNAQSYRAMYEGEEVNLYDGEVIRDLFILDISKSGKSLFQSYYSVKRDSIRDVEIKRGIDRYEILAQMRNVQPGTKNKVFFDPQKKSFTEIDHGGIDYFKTSEQIKERSYTFADSTKVVAGYFSNAAIVSLYGREWVVYYTTEISMPYGPWKINGLPGLVTEAYTTDGAYRFTLTGFEKMAESRVIEVPFKMNNQPVLEVSHKEMLWIRKLCACKDPRPILKKYSKGADMSQMYHDKIDKRYRELAKRYQYIEKE</sequence>
<evidence type="ECO:0000256" key="1">
    <source>
        <dbReference type="SAM" id="SignalP"/>
    </source>
</evidence>
<dbReference type="NCBIfam" id="TIGR01200">
    <property type="entry name" value="GLPGLI"/>
    <property type="match status" value="1"/>
</dbReference>
<feature type="chain" id="PRO_5016854461" evidence="1">
    <location>
        <begin position="28"/>
        <end position="279"/>
    </location>
</feature>
<dbReference type="Proteomes" id="UP000254263">
    <property type="component" value="Unassembled WGS sequence"/>
</dbReference>
<name>A0A379DJF5_9PORP</name>
<keyword evidence="1" id="KW-0732">Signal</keyword>